<accession>A0A0D3CHR3</accession>
<dbReference type="PROSITE" id="PS50090">
    <property type="entry name" value="MYB_LIKE"/>
    <property type="match status" value="1"/>
</dbReference>
<evidence type="ECO:0000259" key="2">
    <source>
        <dbReference type="PROSITE" id="PS50090"/>
    </source>
</evidence>
<dbReference type="PANTHER" id="PTHR45023:SF4">
    <property type="entry name" value="GLYCINE-RICH PROTEIN-RELATED"/>
    <property type="match status" value="1"/>
</dbReference>
<dbReference type="PANTHER" id="PTHR45023">
    <property type="match status" value="1"/>
</dbReference>
<dbReference type="EnsemblPlants" id="Bo5g104690.1">
    <property type="protein sequence ID" value="Bo5g104690.1"/>
    <property type="gene ID" value="Bo5g104690"/>
</dbReference>
<dbReference type="Gramene" id="Bo5g104690.1">
    <property type="protein sequence ID" value="Bo5g104690.1"/>
    <property type="gene ID" value="Bo5g104690"/>
</dbReference>
<dbReference type="InterPro" id="IPR001005">
    <property type="entry name" value="SANT/Myb"/>
</dbReference>
<dbReference type="AlphaFoldDB" id="A0A0D3CHR3"/>
<dbReference type="STRING" id="109376.A0A0D3CHR3"/>
<dbReference type="Pfam" id="PF04827">
    <property type="entry name" value="Plant_tran"/>
    <property type="match status" value="1"/>
</dbReference>
<protein>
    <recommendedName>
        <fullName evidence="2">Myb-like domain-containing protein</fullName>
    </recommendedName>
</protein>
<keyword evidence="4" id="KW-1185">Reference proteome</keyword>
<feature type="region of interest" description="Disordered" evidence="1">
    <location>
        <begin position="36"/>
        <end position="71"/>
    </location>
</feature>
<proteinExistence type="predicted"/>
<evidence type="ECO:0000313" key="4">
    <source>
        <dbReference type="Proteomes" id="UP000032141"/>
    </source>
</evidence>
<reference evidence="3 4" key="1">
    <citation type="journal article" date="2014" name="Genome Biol.">
        <title>Transcriptome and methylome profiling reveals relics of genome dominance in the mesopolyploid Brassica oleracea.</title>
        <authorList>
            <person name="Parkin I.A."/>
            <person name="Koh C."/>
            <person name="Tang H."/>
            <person name="Robinson S.J."/>
            <person name="Kagale S."/>
            <person name="Clarke W.E."/>
            <person name="Town C.D."/>
            <person name="Nixon J."/>
            <person name="Krishnakumar V."/>
            <person name="Bidwell S.L."/>
            <person name="Denoeud F."/>
            <person name="Belcram H."/>
            <person name="Links M.G."/>
            <person name="Just J."/>
            <person name="Clarke C."/>
            <person name="Bender T."/>
            <person name="Huebert T."/>
            <person name="Mason A.S."/>
            <person name="Pires J.C."/>
            <person name="Barker G."/>
            <person name="Moore J."/>
            <person name="Walley P.G."/>
            <person name="Manoli S."/>
            <person name="Batley J."/>
            <person name="Edwards D."/>
            <person name="Nelson M.N."/>
            <person name="Wang X."/>
            <person name="Paterson A.H."/>
            <person name="King G."/>
            <person name="Bancroft I."/>
            <person name="Chalhoub B."/>
            <person name="Sharpe A.G."/>
        </authorList>
    </citation>
    <scope>NUCLEOTIDE SEQUENCE</scope>
    <source>
        <strain evidence="3 4">cv. TO1000</strain>
    </source>
</reference>
<feature type="domain" description="Myb-like" evidence="2">
    <location>
        <begin position="65"/>
        <end position="136"/>
    </location>
</feature>
<dbReference type="HOGENOM" id="CLU_012390_0_4_1"/>
<organism evidence="3 4">
    <name type="scientific">Brassica oleracea var. oleracea</name>
    <dbReference type="NCBI Taxonomy" id="109376"/>
    <lineage>
        <taxon>Eukaryota</taxon>
        <taxon>Viridiplantae</taxon>
        <taxon>Streptophyta</taxon>
        <taxon>Embryophyta</taxon>
        <taxon>Tracheophyta</taxon>
        <taxon>Spermatophyta</taxon>
        <taxon>Magnoliopsida</taxon>
        <taxon>eudicotyledons</taxon>
        <taxon>Gunneridae</taxon>
        <taxon>Pentapetalae</taxon>
        <taxon>rosids</taxon>
        <taxon>malvids</taxon>
        <taxon>Brassicales</taxon>
        <taxon>Brassicaceae</taxon>
        <taxon>Brassiceae</taxon>
        <taxon>Brassica</taxon>
    </lineage>
</organism>
<feature type="compositionally biased region" description="Polar residues" evidence="1">
    <location>
        <begin position="36"/>
        <end position="61"/>
    </location>
</feature>
<name>A0A0D3CHR3_BRAOL</name>
<evidence type="ECO:0000313" key="3">
    <source>
        <dbReference type="EnsemblPlants" id="Bo5g104690.1"/>
    </source>
</evidence>
<sequence length="183" mass="21128">MDSRNPYSHSSTYLSLLHSQQPSVVHENFPYESFHSSSVNLGSSEIPPFSSQQTEAPTQPEVTPVERRERKKWTPADDEVLISAWLNTSKDAIVANDHNAQTFWKRVGQYYAASRHATEGEKREHLHCKQMWHKINERAFGVLQAKFAVIKNPSNLWDKSKIENIMRACIILNNMIVEDERYS</sequence>
<dbReference type="InterPro" id="IPR006912">
    <property type="entry name" value="Harbinger_derived_prot"/>
</dbReference>
<dbReference type="Proteomes" id="UP000032141">
    <property type="component" value="Chromosome C5"/>
</dbReference>
<evidence type="ECO:0000256" key="1">
    <source>
        <dbReference type="SAM" id="MobiDB-lite"/>
    </source>
</evidence>
<reference evidence="3" key="2">
    <citation type="submission" date="2015-03" db="UniProtKB">
        <authorList>
            <consortium name="EnsemblPlants"/>
        </authorList>
    </citation>
    <scope>IDENTIFICATION</scope>
</reference>